<feature type="region of interest" description="Disordered" evidence="1">
    <location>
        <begin position="56"/>
        <end position="78"/>
    </location>
</feature>
<keyword evidence="3" id="KW-1185">Reference proteome</keyword>
<dbReference type="AlphaFoldDB" id="A0AAV3YLW9"/>
<evidence type="ECO:0000313" key="2">
    <source>
        <dbReference type="EMBL" id="GFN83537.1"/>
    </source>
</evidence>
<reference evidence="2 3" key="1">
    <citation type="journal article" date="2021" name="Elife">
        <title>Chloroplast acquisition without the gene transfer in kleptoplastic sea slugs, Plakobranchus ocellatus.</title>
        <authorList>
            <person name="Maeda T."/>
            <person name="Takahashi S."/>
            <person name="Yoshida T."/>
            <person name="Shimamura S."/>
            <person name="Takaki Y."/>
            <person name="Nagai Y."/>
            <person name="Toyoda A."/>
            <person name="Suzuki Y."/>
            <person name="Arimoto A."/>
            <person name="Ishii H."/>
            <person name="Satoh N."/>
            <person name="Nishiyama T."/>
            <person name="Hasebe M."/>
            <person name="Maruyama T."/>
            <person name="Minagawa J."/>
            <person name="Obokata J."/>
            <person name="Shigenobu S."/>
        </authorList>
    </citation>
    <scope>NUCLEOTIDE SEQUENCE [LARGE SCALE GENOMIC DNA]</scope>
</reference>
<protein>
    <submittedName>
        <fullName evidence="2">Uncharacterized protein</fullName>
    </submittedName>
</protein>
<dbReference type="Proteomes" id="UP000735302">
    <property type="component" value="Unassembled WGS sequence"/>
</dbReference>
<gene>
    <name evidence="2" type="ORF">PoB_001004300</name>
</gene>
<evidence type="ECO:0000313" key="3">
    <source>
        <dbReference type="Proteomes" id="UP000735302"/>
    </source>
</evidence>
<sequence>MPVHVDRTVLRCLSCPVNIMDDRRWRVFTYDYATKPWSICGAPAGENAPEVYRDPVSRNRTQAQHKRPRLRRQDGDLKARGRIAMDGLHTRKPYNQSPVAW</sequence>
<comment type="caution">
    <text evidence="2">The sequence shown here is derived from an EMBL/GenBank/DDBJ whole genome shotgun (WGS) entry which is preliminary data.</text>
</comment>
<name>A0AAV3YLW9_9GAST</name>
<accession>A0AAV3YLW9</accession>
<dbReference type="EMBL" id="BLXT01001203">
    <property type="protein sequence ID" value="GFN83537.1"/>
    <property type="molecule type" value="Genomic_DNA"/>
</dbReference>
<evidence type="ECO:0000256" key="1">
    <source>
        <dbReference type="SAM" id="MobiDB-lite"/>
    </source>
</evidence>
<proteinExistence type="predicted"/>
<organism evidence="2 3">
    <name type="scientific">Plakobranchus ocellatus</name>
    <dbReference type="NCBI Taxonomy" id="259542"/>
    <lineage>
        <taxon>Eukaryota</taxon>
        <taxon>Metazoa</taxon>
        <taxon>Spiralia</taxon>
        <taxon>Lophotrochozoa</taxon>
        <taxon>Mollusca</taxon>
        <taxon>Gastropoda</taxon>
        <taxon>Heterobranchia</taxon>
        <taxon>Euthyneura</taxon>
        <taxon>Panpulmonata</taxon>
        <taxon>Sacoglossa</taxon>
        <taxon>Placobranchoidea</taxon>
        <taxon>Plakobranchidae</taxon>
        <taxon>Plakobranchus</taxon>
    </lineage>
</organism>